<dbReference type="GO" id="GO:0035999">
    <property type="term" value="P:tetrahydrofolate interconversion"/>
    <property type="evidence" value="ECO:0007669"/>
    <property type="project" value="TreeGrafter"/>
</dbReference>
<keyword evidence="1" id="KW-0479">Metal-binding</keyword>
<reference evidence="2 3" key="1">
    <citation type="journal article" date="2017" name="Int. J. Syst. Evol. Microbiol.">
        <title>Erythrobacter aquimixticola sp. nov., isolated from the junction between the ocean and a freshwater spring.</title>
        <authorList>
            <person name="Park S."/>
            <person name="Jung Y.T."/>
            <person name="Choi S.J."/>
            <person name="Yoon J.H."/>
        </authorList>
    </citation>
    <scope>NUCLEOTIDE SEQUENCE [LARGE SCALE GENOMIC DNA]</scope>
    <source>
        <strain evidence="2 3">JSSK-14</strain>
    </source>
</reference>
<accession>A0A419RSE7</accession>
<evidence type="ECO:0000313" key="3">
    <source>
        <dbReference type="Proteomes" id="UP000285232"/>
    </source>
</evidence>
<comment type="cofactor">
    <cofactor evidence="1">
        <name>Mg(2+)</name>
        <dbReference type="ChEBI" id="CHEBI:18420"/>
    </cofactor>
</comment>
<dbReference type="InterPro" id="IPR037171">
    <property type="entry name" value="NagB/RpiA_transferase-like"/>
</dbReference>
<dbReference type="Proteomes" id="UP000285232">
    <property type="component" value="Unassembled WGS sequence"/>
</dbReference>
<dbReference type="InterPro" id="IPR002698">
    <property type="entry name" value="FTHF_cligase"/>
</dbReference>
<sequence>MAGLPGTSRSNIPEAISNPRELSLPGAPVRLWRRCIWRPPDVLASADFPENDPWWSRHFPLRYRAEAPRVTDISSEKAALRKRLRDVRRENVAALPPQVSALVFRRPPASVLEMIPSDAVIGLYRHLHSEAPAAGYARFFAEQGHTIALPRVGEDRTMAFHVHTDPFGESDLEEKPPGVLQPFADARIVSPDVLIVPLIGFTDRGERLGQGGGFYDRWLADHPETLAIGLAWDVQKVDALPTEAHDRKMSAIITPTRIYGPFA</sequence>
<protein>
    <recommendedName>
        <fullName evidence="1">5-formyltetrahydrofolate cyclo-ligase</fullName>
        <ecNumber evidence="1">6.3.3.2</ecNumber>
    </recommendedName>
</protein>
<proteinExistence type="inferred from homology"/>
<keyword evidence="1" id="KW-0547">Nucleotide-binding</keyword>
<dbReference type="Gene3D" id="3.40.50.10420">
    <property type="entry name" value="NagB/RpiA/CoA transferase-like"/>
    <property type="match status" value="1"/>
</dbReference>
<dbReference type="EMBL" id="RAHX01000001">
    <property type="protein sequence ID" value="RJY08711.1"/>
    <property type="molecule type" value="Genomic_DNA"/>
</dbReference>
<keyword evidence="1" id="KW-0460">Magnesium</keyword>
<dbReference type="EC" id="6.3.3.2" evidence="1"/>
<organism evidence="2 3">
    <name type="scientific">Aurantiacibacter aquimixticola</name>
    <dbReference type="NCBI Taxonomy" id="1958945"/>
    <lineage>
        <taxon>Bacteria</taxon>
        <taxon>Pseudomonadati</taxon>
        <taxon>Pseudomonadota</taxon>
        <taxon>Alphaproteobacteria</taxon>
        <taxon>Sphingomonadales</taxon>
        <taxon>Erythrobacteraceae</taxon>
        <taxon>Aurantiacibacter</taxon>
    </lineage>
</organism>
<keyword evidence="1" id="KW-0067">ATP-binding</keyword>
<comment type="similarity">
    <text evidence="1">Belongs to the 5-formyltetrahydrofolate cyclo-ligase family.</text>
</comment>
<keyword evidence="3" id="KW-1185">Reference proteome</keyword>
<comment type="catalytic activity">
    <reaction evidence="1">
        <text>(6S)-5-formyl-5,6,7,8-tetrahydrofolate + ATP = (6R)-5,10-methenyltetrahydrofolate + ADP + phosphate</text>
        <dbReference type="Rhea" id="RHEA:10488"/>
        <dbReference type="ChEBI" id="CHEBI:30616"/>
        <dbReference type="ChEBI" id="CHEBI:43474"/>
        <dbReference type="ChEBI" id="CHEBI:57455"/>
        <dbReference type="ChEBI" id="CHEBI:57457"/>
        <dbReference type="ChEBI" id="CHEBI:456216"/>
        <dbReference type="EC" id="6.3.3.2"/>
    </reaction>
</comment>
<dbReference type="GO" id="GO:0046872">
    <property type="term" value="F:metal ion binding"/>
    <property type="evidence" value="ECO:0007669"/>
    <property type="project" value="UniProtKB-KW"/>
</dbReference>
<dbReference type="PANTHER" id="PTHR23407:SF11">
    <property type="entry name" value="CHROMOSOME UNDETERMINED SCAFFOLD_24, WHOLE GENOME SHOTGUN SEQUENCE"/>
    <property type="match status" value="1"/>
</dbReference>
<dbReference type="GO" id="GO:0005524">
    <property type="term" value="F:ATP binding"/>
    <property type="evidence" value="ECO:0007669"/>
    <property type="project" value="UniProtKB-KW"/>
</dbReference>
<dbReference type="NCBIfam" id="TIGR02727">
    <property type="entry name" value="MTHFS_bact"/>
    <property type="match status" value="1"/>
</dbReference>
<dbReference type="PANTHER" id="PTHR23407">
    <property type="entry name" value="ATPASE INHIBITOR/5-FORMYLTETRAHYDROFOLATE CYCLO-LIGASE"/>
    <property type="match status" value="1"/>
</dbReference>
<dbReference type="AlphaFoldDB" id="A0A419RSE7"/>
<comment type="caution">
    <text evidence="2">The sequence shown here is derived from an EMBL/GenBank/DDBJ whole genome shotgun (WGS) entry which is preliminary data.</text>
</comment>
<dbReference type="SUPFAM" id="SSF100950">
    <property type="entry name" value="NagB/RpiA/CoA transferase-like"/>
    <property type="match status" value="1"/>
</dbReference>
<dbReference type="GO" id="GO:0030272">
    <property type="term" value="F:5-formyltetrahydrofolate cyclo-ligase activity"/>
    <property type="evidence" value="ECO:0007669"/>
    <property type="project" value="UniProtKB-EC"/>
</dbReference>
<dbReference type="GO" id="GO:0009396">
    <property type="term" value="P:folic acid-containing compound biosynthetic process"/>
    <property type="evidence" value="ECO:0007669"/>
    <property type="project" value="TreeGrafter"/>
</dbReference>
<evidence type="ECO:0000256" key="1">
    <source>
        <dbReference type="RuleBase" id="RU361279"/>
    </source>
</evidence>
<dbReference type="OrthoDB" id="9801938at2"/>
<dbReference type="Pfam" id="PF01812">
    <property type="entry name" value="5-FTHF_cyc-lig"/>
    <property type="match status" value="1"/>
</dbReference>
<evidence type="ECO:0000313" key="2">
    <source>
        <dbReference type="EMBL" id="RJY08711.1"/>
    </source>
</evidence>
<dbReference type="InterPro" id="IPR024185">
    <property type="entry name" value="FTHF_cligase-like_sf"/>
</dbReference>
<keyword evidence="2" id="KW-0436">Ligase</keyword>
<gene>
    <name evidence="2" type="ORF">D6201_04470</name>
</gene>
<name>A0A419RSE7_9SPHN</name>